<evidence type="ECO:0000313" key="2">
    <source>
        <dbReference type="Proteomes" id="UP001597512"/>
    </source>
</evidence>
<keyword evidence="2" id="KW-1185">Reference proteome</keyword>
<dbReference type="EMBL" id="JBHUOM010000043">
    <property type="protein sequence ID" value="MFD2937726.1"/>
    <property type="molecule type" value="Genomic_DNA"/>
</dbReference>
<protein>
    <recommendedName>
        <fullName evidence="3">DUF4878 domain-containing protein</fullName>
    </recommendedName>
</protein>
<organism evidence="1 2">
    <name type="scientific">Spirosoma flavum</name>
    <dbReference type="NCBI Taxonomy" id="2048557"/>
    <lineage>
        <taxon>Bacteria</taxon>
        <taxon>Pseudomonadati</taxon>
        <taxon>Bacteroidota</taxon>
        <taxon>Cytophagia</taxon>
        <taxon>Cytophagales</taxon>
        <taxon>Cytophagaceae</taxon>
        <taxon>Spirosoma</taxon>
    </lineage>
</organism>
<reference evidence="2" key="1">
    <citation type="journal article" date="2019" name="Int. J. Syst. Evol. Microbiol.">
        <title>The Global Catalogue of Microorganisms (GCM) 10K type strain sequencing project: providing services to taxonomists for standard genome sequencing and annotation.</title>
        <authorList>
            <consortium name="The Broad Institute Genomics Platform"/>
            <consortium name="The Broad Institute Genome Sequencing Center for Infectious Disease"/>
            <person name="Wu L."/>
            <person name="Ma J."/>
        </authorList>
    </citation>
    <scope>NUCLEOTIDE SEQUENCE [LARGE SCALE GENOMIC DNA]</scope>
    <source>
        <strain evidence="2">KCTC 52490</strain>
    </source>
</reference>
<proteinExistence type="predicted"/>
<evidence type="ECO:0000313" key="1">
    <source>
        <dbReference type="EMBL" id="MFD2937726.1"/>
    </source>
</evidence>
<dbReference type="PROSITE" id="PS51257">
    <property type="entry name" value="PROKAR_LIPOPROTEIN"/>
    <property type="match status" value="1"/>
</dbReference>
<comment type="caution">
    <text evidence="1">The sequence shown here is derived from an EMBL/GenBank/DDBJ whole genome shotgun (WGS) entry which is preliminary data.</text>
</comment>
<name>A0ABW6AQX8_9BACT</name>
<evidence type="ECO:0008006" key="3">
    <source>
        <dbReference type="Google" id="ProtNLM"/>
    </source>
</evidence>
<dbReference type="RefSeq" id="WP_381508084.1">
    <property type="nucleotide sequence ID" value="NZ_JBHUOM010000043.1"/>
</dbReference>
<sequence length="117" mass="13257">MKKAILTLLVGAVLTGCSTNPNTPEHTCEVYMSCINAQKWESATQFLFDSTTSLLQLSPLMTKNFQYKKFKFVKADYGQDSSRVRVKGVLIYADETYLDAVFLLEKTQSNSWKIKSI</sequence>
<accession>A0ABW6AQX8</accession>
<dbReference type="Proteomes" id="UP001597512">
    <property type="component" value="Unassembled WGS sequence"/>
</dbReference>
<gene>
    <name evidence="1" type="ORF">ACFS25_28420</name>
</gene>